<gene>
    <name evidence="1" type="ORF">R537_07205</name>
</gene>
<sequence length="176" mass="20924">MKSKNIIIFVEGETERHLLNSMKMEGMIRYSKILKVNFWQDDIVKIIPFLSDARAIILIIFDTDCIEVKTEKRFKNNLKNLEKRGYRFHLLQQTRNFEDELIYSCCITQGKLISHFCNEYLSKNEFKSKFLSCGNPVSKLKKINFSGKRLWARDLINELNEFSKYKGSYNNLFIKE</sequence>
<protein>
    <recommendedName>
        <fullName evidence="3">DUF4276 family protein</fullName>
    </recommendedName>
</protein>
<dbReference type="Proteomes" id="UP000868515">
    <property type="component" value="Unassembled WGS sequence"/>
</dbReference>
<comment type="caution">
    <text evidence="1">The sequence shown here is derived from an EMBL/GenBank/DDBJ whole genome shotgun (WGS) entry which is preliminary data.</text>
</comment>
<name>A0A974QG84_SALET</name>
<evidence type="ECO:0000313" key="1">
    <source>
        <dbReference type="EMBL" id="OSD72735.1"/>
    </source>
</evidence>
<dbReference type="RefSeq" id="WP_223365138.1">
    <property type="nucleotide sequence ID" value="NZ_NBPI01000004.1"/>
</dbReference>
<evidence type="ECO:0008006" key="3">
    <source>
        <dbReference type="Google" id="ProtNLM"/>
    </source>
</evidence>
<proteinExistence type="predicted"/>
<reference evidence="1 2" key="1">
    <citation type="submission" date="2017-03" db="EMBL/GenBank/DDBJ databases">
        <title>Salmonella serotype comparative study.</title>
        <authorList>
            <person name="Liao J."/>
        </authorList>
    </citation>
    <scope>NUCLEOTIDE SEQUENCE [LARGE SCALE GENOMIC DNA]</scope>
    <source>
        <strain evidence="1 2">NY_FSL S10-1448</strain>
    </source>
</reference>
<organism evidence="1 2">
    <name type="scientific">Salmonella enterica subsp. enterica serovar Rough O:d:1,7</name>
    <dbReference type="NCBI Taxonomy" id="1974323"/>
    <lineage>
        <taxon>Bacteria</taxon>
        <taxon>Pseudomonadati</taxon>
        <taxon>Pseudomonadota</taxon>
        <taxon>Gammaproteobacteria</taxon>
        <taxon>Enterobacterales</taxon>
        <taxon>Enterobacteriaceae</taxon>
        <taxon>Salmonella</taxon>
    </lineage>
</organism>
<evidence type="ECO:0000313" key="2">
    <source>
        <dbReference type="Proteomes" id="UP000868515"/>
    </source>
</evidence>
<dbReference type="AlphaFoldDB" id="A0A974QG84"/>
<accession>A0A974QG84</accession>
<dbReference type="EMBL" id="NBPI01000004">
    <property type="protein sequence ID" value="OSD72735.1"/>
    <property type="molecule type" value="Genomic_DNA"/>
</dbReference>